<evidence type="ECO:0000313" key="1">
    <source>
        <dbReference type="EMBL" id="JAI04684.1"/>
    </source>
</evidence>
<dbReference type="EMBL" id="GBXM01003894">
    <property type="protein sequence ID" value="JAI04684.1"/>
    <property type="molecule type" value="Transcribed_RNA"/>
</dbReference>
<name>A0A0E9XSL0_ANGAN</name>
<organism evidence="1">
    <name type="scientific">Anguilla anguilla</name>
    <name type="common">European freshwater eel</name>
    <name type="synonym">Muraena anguilla</name>
    <dbReference type="NCBI Taxonomy" id="7936"/>
    <lineage>
        <taxon>Eukaryota</taxon>
        <taxon>Metazoa</taxon>
        <taxon>Chordata</taxon>
        <taxon>Craniata</taxon>
        <taxon>Vertebrata</taxon>
        <taxon>Euteleostomi</taxon>
        <taxon>Actinopterygii</taxon>
        <taxon>Neopterygii</taxon>
        <taxon>Teleostei</taxon>
        <taxon>Anguilliformes</taxon>
        <taxon>Anguillidae</taxon>
        <taxon>Anguilla</taxon>
    </lineage>
</organism>
<accession>A0A0E9XSL0</accession>
<reference evidence="1" key="2">
    <citation type="journal article" date="2015" name="Fish Shellfish Immunol.">
        <title>Early steps in the European eel (Anguilla anguilla)-Vibrio vulnificus interaction in the gills: Role of the RtxA13 toxin.</title>
        <authorList>
            <person name="Callol A."/>
            <person name="Pajuelo D."/>
            <person name="Ebbesson L."/>
            <person name="Teles M."/>
            <person name="MacKenzie S."/>
            <person name="Amaro C."/>
        </authorList>
    </citation>
    <scope>NUCLEOTIDE SEQUENCE</scope>
</reference>
<proteinExistence type="predicted"/>
<sequence>MLRGALKSHL</sequence>
<reference evidence="1" key="1">
    <citation type="submission" date="2014-11" db="EMBL/GenBank/DDBJ databases">
        <authorList>
            <person name="Amaro Gonzalez C."/>
        </authorList>
    </citation>
    <scope>NUCLEOTIDE SEQUENCE</scope>
</reference>
<protein>
    <submittedName>
        <fullName evidence="1">Uncharacterized protein</fullName>
    </submittedName>
</protein>